<name>A0ABR9LPF0_9ACTN</name>
<dbReference type="Proteomes" id="UP000633509">
    <property type="component" value="Unassembled WGS sequence"/>
</dbReference>
<sequence>MTRVTDITWLDRIGLPVFVSVRPDAQEGSLCVNAGKGLHPDEALIGAIMEAVEFALAEYGRATAVSTVWATAHDLLDGRRTAVLDLCPRMGVTFDLARPMFCAEAEEIVGGKSYLVPAELVFMPAPPESLANLCFGSNTNGLASGTTRQEAVAHGLAEVIERDIRSFQRVLDDAWAVRITTLPEEAALLAREIHAADLELYLTYQPNPFEMPYFAAVIAEPSQKHPAYLNAGYGCHPDASIAAVRAIAEAVQTRLQMIHGGRDDFIEYYEGFARFTDEQLNMITRRHLQLLRRPAVVKDFGDLPGASRVVPDVATCMDMMIDALAANGMKEICVVPYTEAGDPVQVCRVIVPQCELYFEGKTGRVGRRLADFASRTQATVARTAGSGVSR</sequence>
<dbReference type="GO" id="GO:0005840">
    <property type="term" value="C:ribosome"/>
    <property type="evidence" value="ECO:0007669"/>
    <property type="project" value="UniProtKB-KW"/>
</dbReference>
<keyword evidence="3" id="KW-1185">Reference proteome</keyword>
<reference evidence="2 3" key="1">
    <citation type="submission" date="2020-10" db="EMBL/GenBank/DDBJ databases">
        <title>Sequencing the genomes of 1000 actinobacteria strains.</title>
        <authorList>
            <person name="Klenk H.-P."/>
        </authorList>
    </citation>
    <scope>NUCLEOTIDE SEQUENCE [LARGE SCALE GENOMIC DNA]</scope>
    <source>
        <strain evidence="2 3">DSM 43173</strain>
    </source>
</reference>
<dbReference type="NCBIfam" id="TIGR00702">
    <property type="entry name" value="YcaO-type kinase domain"/>
    <property type="match status" value="1"/>
</dbReference>
<dbReference type="Gene3D" id="3.30.40.250">
    <property type="match status" value="1"/>
</dbReference>
<dbReference type="PANTHER" id="PTHR37809">
    <property type="entry name" value="RIBOSOMAL PROTEIN S12 METHYLTHIOTRANSFERASE ACCESSORY FACTOR YCAO"/>
    <property type="match status" value="1"/>
</dbReference>
<keyword evidence="2" id="KW-0689">Ribosomal protein</keyword>
<accession>A0ABR9LPF0</accession>
<keyword evidence="2" id="KW-0687">Ribonucleoprotein</keyword>
<dbReference type="Pfam" id="PF02624">
    <property type="entry name" value="YcaO"/>
    <property type="match status" value="1"/>
</dbReference>
<evidence type="ECO:0000313" key="3">
    <source>
        <dbReference type="Proteomes" id="UP000633509"/>
    </source>
</evidence>
<dbReference type="PROSITE" id="PS51664">
    <property type="entry name" value="YCAO"/>
    <property type="match status" value="1"/>
</dbReference>
<feature type="domain" description="YcaO" evidence="1">
    <location>
        <begin position="35"/>
        <end position="390"/>
    </location>
</feature>
<protein>
    <submittedName>
        <fullName evidence="2">Ribosomal protein S12 methylthiotransferase accessory factor</fullName>
    </submittedName>
</protein>
<dbReference type="Gene3D" id="3.30.160.660">
    <property type="match status" value="1"/>
</dbReference>
<dbReference type="Gene3D" id="3.30.1330.230">
    <property type="match status" value="1"/>
</dbReference>
<comment type="caution">
    <text evidence="2">The sequence shown here is derived from an EMBL/GenBank/DDBJ whole genome shotgun (WGS) entry which is preliminary data.</text>
</comment>
<dbReference type="InterPro" id="IPR003776">
    <property type="entry name" value="YcaO-like_dom"/>
</dbReference>
<dbReference type="EMBL" id="JADBEK010000001">
    <property type="protein sequence ID" value="MBE1582300.1"/>
    <property type="molecule type" value="Genomic_DNA"/>
</dbReference>
<evidence type="ECO:0000259" key="1">
    <source>
        <dbReference type="PROSITE" id="PS51664"/>
    </source>
</evidence>
<organism evidence="2 3">
    <name type="scientific">Nonomuraea angiospora</name>
    <dbReference type="NCBI Taxonomy" id="46172"/>
    <lineage>
        <taxon>Bacteria</taxon>
        <taxon>Bacillati</taxon>
        <taxon>Actinomycetota</taxon>
        <taxon>Actinomycetes</taxon>
        <taxon>Streptosporangiales</taxon>
        <taxon>Streptosporangiaceae</taxon>
        <taxon>Nonomuraea</taxon>
    </lineage>
</organism>
<evidence type="ECO:0000313" key="2">
    <source>
        <dbReference type="EMBL" id="MBE1582300.1"/>
    </source>
</evidence>
<proteinExistence type="predicted"/>
<dbReference type="PANTHER" id="PTHR37809:SF1">
    <property type="entry name" value="RIBOSOMAL PROTEIN S12 METHYLTHIOTRANSFERASE ACCESSORY FACTOR YCAO"/>
    <property type="match status" value="1"/>
</dbReference>
<dbReference type="RefSeq" id="WP_192783602.1">
    <property type="nucleotide sequence ID" value="NZ_JADBEK010000001.1"/>
</dbReference>
<gene>
    <name evidence="2" type="ORF">H4W80_000558</name>
</gene>